<proteinExistence type="predicted"/>
<feature type="transmembrane region" description="Helical" evidence="1">
    <location>
        <begin position="78"/>
        <end position="102"/>
    </location>
</feature>
<dbReference type="Proteomes" id="UP001189624">
    <property type="component" value="Chromosome 1"/>
</dbReference>
<protein>
    <submittedName>
        <fullName evidence="2">Uncharacterized protein</fullName>
    </submittedName>
</protein>
<dbReference type="InterPro" id="IPR040414">
    <property type="entry name" value="CID1/CID2"/>
</dbReference>
<accession>A0AA86VWD0</accession>
<gene>
    <name evidence="2" type="ORF">AYBTSS11_LOCUS3518</name>
</gene>
<evidence type="ECO:0000256" key="1">
    <source>
        <dbReference type="SAM" id="Phobius"/>
    </source>
</evidence>
<keyword evidence="1" id="KW-1133">Transmembrane helix</keyword>
<evidence type="ECO:0000313" key="2">
    <source>
        <dbReference type="EMBL" id="CAJ1913457.1"/>
    </source>
</evidence>
<name>A0AA86VWD0_9FABA</name>
<dbReference type="EMBL" id="OY731398">
    <property type="protein sequence ID" value="CAJ1913457.1"/>
    <property type="molecule type" value="Genomic_DNA"/>
</dbReference>
<dbReference type="AlphaFoldDB" id="A0AA86VWD0"/>
<dbReference type="PANTHER" id="PTHR33790">
    <property type="entry name" value="OS05G0344200 PROTEIN"/>
    <property type="match status" value="1"/>
</dbReference>
<dbReference type="Gramene" id="rna-AYBTSS11_LOCUS3518">
    <property type="protein sequence ID" value="CAJ1913457.1"/>
    <property type="gene ID" value="gene-AYBTSS11_LOCUS3518"/>
</dbReference>
<dbReference type="PANTHER" id="PTHR33790:SF10">
    <property type="entry name" value="PROTEIN EARLY RESPONSIVE TO DEHYDRATION 15"/>
    <property type="match status" value="1"/>
</dbReference>
<keyword evidence="1" id="KW-0812">Transmembrane</keyword>
<sequence>MGQQTRPGIRAQLTLTSAPLRPNQDAHWTVPYQTYLGGPRFPPNPSFGVILLPPLNCALATRLDAGLKKQMKILERSVWLQVFVFNCAKLIIALLFCLIAAWKLMGLVLSYAEKGSESFKQIEERKMALVSGGRSTLNPNAPLYIPAAFRQVEDFSPEWWQLVTTFTWYHDFWLSQQQEDGAYYGEEDEFDGNDVVDLLPESFDLDAGEDLDVLDAQLEDFIQSYETQGTGPKVTA</sequence>
<keyword evidence="3" id="KW-1185">Reference proteome</keyword>
<reference evidence="2" key="1">
    <citation type="submission" date="2023-10" db="EMBL/GenBank/DDBJ databases">
        <authorList>
            <person name="Domelevo Entfellner J.-B."/>
        </authorList>
    </citation>
    <scope>NUCLEOTIDE SEQUENCE</scope>
</reference>
<organism evidence="2 3">
    <name type="scientific">Sphenostylis stenocarpa</name>
    <dbReference type="NCBI Taxonomy" id="92480"/>
    <lineage>
        <taxon>Eukaryota</taxon>
        <taxon>Viridiplantae</taxon>
        <taxon>Streptophyta</taxon>
        <taxon>Embryophyta</taxon>
        <taxon>Tracheophyta</taxon>
        <taxon>Spermatophyta</taxon>
        <taxon>Magnoliopsida</taxon>
        <taxon>eudicotyledons</taxon>
        <taxon>Gunneridae</taxon>
        <taxon>Pentapetalae</taxon>
        <taxon>rosids</taxon>
        <taxon>fabids</taxon>
        <taxon>Fabales</taxon>
        <taxon>Fabaceae</taxon>
        <taxon>Papilionoideae</taxon>
        <taxon>50 kb inversion clade</taxon>
        <taxon>NPAAA clade</taxon>
        <taxon>indigoferoid/millettioid clade</taxon>
        <taxon>Phaseoleae</taxon>
        <taxon>Sphenostylis</taxon>
    </lineage>
</organism>
<keyword evidence="1" id="KW-0472">Membrane</keyword>
<evidence type="ECO:0000313" key="3">
    <source>
        <dbReference type="Proteomes" id="UP001189624"/>
    </source>
</evidence>